<dbReference type="GO" id="GO:0004791">
    <property type="term" value="F:thioredoxin-disulfide reductase (NADPH) activity"/>
    <property type="evidence" value="ECO:0007669"/>
    <property type="project" value="TreeGrafter"/>
</dbReference>
<dbReference type="OrthoDB" id="189920at2759"/>
<reference evidence="2" key="1">
    <citation type="submission" date="2020-09" db="EMBL/GenBank/DDBJ databases">
        <authorList>
            <person name="Kikuchi T."/>
        </authorList>
    </citation>
    <scope>NUCLEOTIDE SEQUENCE</scope>
    <source>
        <strain evidence="2">SH1</strain>
    </source>
</reference>
<keyword evidence="3" id="KW-1185">Reference proteome</keyword>
<dbReference type="Pfam" id="PF13905">
    <property type="entry name" value="Thioredoxin_8"/>
    <property type="match status" value="1"/>
</dbReference>
<name>A0A811JRQ9_9BILA</name>
<dbReference type="PANTHER" id="PTHR46472">
    <property type="entry name" value="NUCLEOREDOXIN"/>
    <property type="match status" value="1"/>
</dbReference>
<feature type="domain" description="Thioredoxin-like fold" evidence="1">
    <location>
        <begin position="30"/>
        <end position="117"/>
    </location>
</feature>
<sequence>MAELLKGAPLFRNNPDGPAQAATSDQLNKKVVCLFFGAKEAGKELNDKLKAFYDKTASQGFEVVYVSHDNNESEMKEFLKTHPKWLFIKYGDHRAISLLQRYQLKAIPSLILVQRGGTPLVGDALNDIYYNKDPHTLFDKWRKATTE</sequence>
<gene>
    <name evidence="2" type="ORF">BOKJ2_LOCUS513</name>
</gene>
<accession>A0A811JRQ9</accession>
<dbReference type="EMBL" id="CAJFDH010000001">
    <property type="protein sequence ID" value="CAD5205829.1"/>
    <property type="molecule type" value="Genomic_DNA"/>
</dbReference>
<dbReference type="GO" id="GO:0005634">
    <property type="term" value="C:nucleus"/>
    <property type="evidence" value="ECO:0007669"/>
    <property type="project" value="TreeGrafter"/>
</dbReference>
<dbReference type="GO" id="GO:0030178">
    <property type="term" value="P:negative regulation of Wnt signaling pathway"/>
    <property type="evidence" value="ECO:0007669"/>
    <property type="project" value="TreeGrafter"/>
</dbReference>
<dbReference type="AlphaFoldDB" id="A0A811JRQ9"/>
<protein>
    <recommendedName>
        <fullName evidence="1">Thioredoxin-like fold domain-containing protein</fullName>
    </recommendedName>
</protein>
<dbReference type="Proteomes" id="UP000783686">
    <property type="component" value="Unassembled WGS sequence"/>
</dbReference>
<dbReference type="InterPro" id="IPR036249">
    <property type="entry name" value="Thioredoxin-like_sf"/>
</dbReference>
<dbReference type="Proteomes" id="UP000614601">
    <property type="component" value="Unassembled WGS sequence"/>
</dbReference>
<comment type="caution">
    <text evidence="2">The sequence shown here is derived from an EMBL/GenBank/DDBJ whole genome shotgun (WGS) entry which is preliminary data.</text>
</comment>
<evidence type="ECO:0000259" key="1">
    <source>
        <dbReference type="Pfam" id="PF13905"/>
    </source>
</evidence>
<evidence type="ECO:0000313" key="3">
    <source>
        <dbReference type="Proteomes" id="UP000614601"/>
    </source>
</evidence>
<dbReference type="SUPFAM" id="SSF52833">
    <property type="entry name" value="Thioredoxin-like"/>
    <property type="match status" value="1"/>
</dbReference>
<dbReference type="Gene3D" id="3.40.30.10">
    <property type="entry name" value="Glutaredoxin"/>
    <property type="match status" value="1"/>
</dbReference>
<proteinExistence type="predicted"/>
<dbReference type="InterPro" id="IPR012336">
    <property type="entry name" value="Thioredoxin-like_fold"/>
</dbReference>
<organism evidence="2 3">
    <name type="scientific">Bursaphelenchus okinawaensis</name>
    <dbReference type="NCBI Taxonomy" id="465554"/>
    <lineage>
        <taxon>Eukaryota</taxon>
        <taxon>Metazoa</taxon>
        <taxon>Ecdysozoa</taxon>
        <taxon>Nematoda</taxon>
        <taxon>Chromadorea</taxon>
        <taxon>Rhabditida</taxon>
        <taxon>Tylenchina</taxon>
        <taxon>Tylenchomorpha</taxon>
        <taxon>Aphelenchoidea</taxon>
        <taxon>Aphelenchoididae</taxon>
        <taxon>Bursaphelenchus</taxon>
    </lineage>
</organism>
<evidence type="ECO:0000313" key="2">
    <source>
        <dbReference type="EMBL" id="CAD5205829.1"/>
    </source>
</evidence>
<dbReference type="EMBL" id="CAJFCW020000001">
    <property type="protein sequence ID" value="CAG9079431.1"/>
    <property type="molecule type" value="Genomic_DNA"/>
</dbReference>
<dbReference type="PANTHER" id="PTHR46472:SF1">
    <property type="entry name" value="NUCLEOREDOXIN"/>
    <property type="match status" value="1"/>
</dbReference>
<dbReference type="GO" id="GO:0031397">
    <property type="term" value="P:negative regulation of protein ubiquitination"/>
    <property type="evidence" value="ECO:0007669"/>
    <property type="project" value="TreeGrafter"/>
</dbReference>